<dbReference type="eggNOG" id="COG0681">
    <property type="taxonomic scope" value="Bacteria"/>
</dbReference>
<dbReference type="SUPFAM" id="SSF51306">
    <property type="entry name" value="LexA/Signal peptidase"/>
    <property type="match status" value="1"/>
</dbReference>
<dbReference type="GO" id="GO:0005886">
    <property type="term" value="C:plasma membrane"/>
    <property type="evidence" value="ECO:0007669"/>
    <property type="project" value="UniProtKB-SubCell"/>
</dbReference>
<dbReference type="AlphaFoldDB" id="A0A1N6EMG5"/>
<organism evidence="6 7">
    <name type="scientific">Carnobacterium alterfunditum</name>
    <dbReference type="NCBI Taxonomy" id="28230"/>
    <lineage>
        <taxon>Bacteria</taxon>
        <taxon>Bacillati</taxon>
        <taxon>Bacillota</taxon>
        <taxon>Bacilli</taxon>
        <taxon>Lactobacillales</taxon>
        <taxon>Carnobacteriaceae</taxon>
        <taxon>Carnobacterium</taxon>
    </lineage>
</organism>
<protein>
    <recommendedName>
        <fullName evidence="4">Signal peptidase I</fullName>
        <ecNumber evidence="4">3.4.21.89</ecNumber>
    </recommendedName>
</protein>
<reference evidence="7" key="1">
    <citation type="submission" date="2016-11" db="EMBL/GenBank/DDBJ databases">
        <authorList>
            <person name="Varghese N."/>
            <person name="Submissions S."/>
        </authorList>
    </citation>
    <scope>NUCLEOTIDE SEQUENCE [LARGE SCALE GENOMIC DNA]</scope>
    <source>
        <strain evidence="7">313</strain>
    </source>
</reference>
<evidence type="ECO:0000256" key="1">
    <source>
        <dbReference type="ARBA" id="ARBA00004401"/>
    </source>
</evidence>
<dbReference type="EMBL" id="FSRN01000001">
    <property type="protein sequence ID" value="SIN84140.1"/>
    <property type="molecule type" value="Genomic_DNA"/>
</dbReference>
<dbReference type="OrthoDB" id="9802919at2"/>
<evidence type="ECO:0000259" key="5">
    <source>
        <dbReference type="Pfam" id="PF10502"/>
    </source>
</evidence>
<comment type="similarity">
    <text evidence="2 4">Belongs to the peptidase S26 family.</text>
</comment>
<keyword evidence="4" id="KW-1133">Transmembrane helix</keyword>
<dbReference type="Gene3D" id="2.10.109.10">
    <property type="entry name" value="Umud Fragment, subunit A"/>
    <property type="match status" value="1"/>
</dbReference>
<dbReference type="Pfam" id="PF10502">
    <property type="entry name" value="Peptidase_S26"/>
    <property type="match status" value="1"/>
</dbReference>
<evidence type="ECO:0000256" key="2">
    <source>
        <dbReference type="ARBA" id="ARBA00009370"/>
    </source>
</evidence>
<dbReference type="InterPro" id="IPR019533">
    <property type="entry name" value="Peptidase_S26"/>
</dbReference>
<dbReference type="PANTHER" id="PTHR43390">
    <property type="entry name" value="SIGNAL PEPTIDASE I"/>
    <property type="match status" value="1"/>
</dbReference>
<dbReference type="GO" id="GO:0006465">
    <property type="term" value="P:signal peptide processing"/>
    <property type="evidence" value="ECO:0007669"/>
    <property type="project" value="InterPro"/>
</dbReference>
<proteinExistence type="inferred from homology"/>
<gene>
    <name evidence="6" type="ORF">SAMN05878443_0080</name>
</gene>
<name>A0A1N6EMG5_9LACT</name>
<keyword evidence="4" id="KW-0472">Membrane</keyword>
<comment type="subcellular location">
    <subcellularLocation>
        <location evidence="1">Cell membrane</location>
        <topology evidence="1">Single-pass type II membrane protein</topology>
    </subcellularLocation>
    <subcellularLocation>
        <location evidence="4">Membrane</location>
        <topology evidence="4">Single-pass type II membrane protein</topology>
    </subcellularLocation>
</comment>
<dbReference type="RefSeq" id="WP_034546476.1">
    <property type="nucleotide sequence ID" value="NZ_FSRN01000001.1"/>
</dbReference>
<feature type="domain" description="Peptidase S26" evidence="5">
    <location>
        <begin position="10"/>
        <end position="158"/>
    </location>
</feature>
<dbReference type="NCBIfam" id="TIGR02227">
    <property type="entry name" value="sigpep_I_bact"/>
    <property type="match status" value="1"/>
</dbReference>
<sequence>MKKNLKQSSIFIVLTVIMYLFIRGFLFFIISVPSLSMYPKIDVGDRIFTTRIHQPEKIERGDILVFDSEELDETLVKRVIGLPGDKIETFENGEVEVNGSMLNEEYVAFNDTEYGSYTVPESHYFFLGDYRIHSSDSRKWDDPYIPAENLLGKAQWILTPWERSGEL</sequence>
<feature type="transmembrane region" description="Helical" evidence="4">
    <location>
        <begin position="12"/>
        <end position="32"/>
    </location>
</feature>
<accession>A0A1N6EMG5</accession>
<dbReference type="GO" id="GO:0009003">
    <property type="term" value="F:signal peptidase activity"/>
    <property type="evidence" value="ECO:0007669"/>
    <property type="project" value="UniProtKB-EC"/>
</dbReference>
<dbReference type="InterPro" id="IPR036286">
    <property type="entry name" value="LexA/Signal_pep-like_sf"/>
</dbReference>
<dbReference type="InterPro" id="IPR000223">
    <property type="entry name" value="Pept_S26A_signal_pept_1"/>
</dbReference>
<dbReference type="STRING" id="28230.SAMN05878443_0080"/>
<dbReference type="GO" id="GO:0004252">
    <property type="term" value="F:serine-type endopeptidase activity"/>
    <property type="evidence" value="ECO:0007669"/>
    <property type="project" value="InterPro"/>
</dbReference>
<feature type="active site" evidence="3">
    <location>
        <position position="36"/>
    </location>
</feature>
<keyword evidence="4" id="KW-0378">Hydrolase</keyword>
<dbReference type="CDD" id="cd06530">
    <property type="entry name" value="S26_SPase_I"/>
    <property type="match status" value="1"/>
</dbReference>
<comment type="catalytic activity">
    <reaction evidence="4">
        <text>Cleavage of hydrophobic, N-terminal signal or leader sequences from secreted and periplasmic proteins.</text>
        <dbReference type="EC" id="3.4.21.89"/>
    </reaction>
</comment>
<evidence type="ECO:0000256" key="4">
    <source>
        <dbReference type="RuleBase" id="RU362042"/>
    </source>
</evidence>
<keyword evidence="4" id="KW-0812">Transmembrane</keyword>
<evidence type="ECO:0000313" key="6">
    <source>
        <dbReference type="EMBL" id="SIN84140.1"/>
    </source>
</evidence>
<dbReference type="Proteomes" id="UP000184758">
    <property type="component" value="Unassembled WGS sequence"/>
</dbReference>
<dbReference type="PRINTS" id="PR00727">
    <property type="entry name" value="LEADERPTASE"/>
</dbReference>
<keyword evidence="7" id="KW-1185">Reference proteome</keyword>
<keyword evidence="4" id="KW-0645">Protease</keyword>
<feature type="active site" evidence="3">
    <location>
        <position position="77"/>
    </location>
</feature>
<evidence type="ECO:0000313" key="7">
    <source>
        <dbReference type="Proteomes" id="UP000184758"/>
    </source>
</evidence>
<evidence type="ECO:0000256" key="3">
    <source>
        <dbReference type="PIRSR" id="PIRSR600223-1"/>
    </source>
</evidence>
<dbReference type="EC" id="3.4.21.89" evidence="4"/>
<dbReference type="PANTHER" id="PTHR43390:SF1">
    <property type="entry name" value="CHLOROPLAST PROCESSING PEPTIDASE"/>
    <property type="match status" value="1"/>
</dbReference>